<dbReference type="SUPFAM" id="SSF81606">
    <property type="entry name" value="PP2C-like"/>
    <property type="match status" value="1"/>
</dbReference>
<dbReference type="SMART" id="SM00331">
    <property type="entry name" value="PP2C_SIG"/>
    <property type="match status" value="1"/>
</dbReference>
<dbReference type="RefSeq" id="WP_145271362.1">
    <property type="nucleotide sequence ID" value="NZ_CP036426.1"/>
</dbReference>
<dbReference type="InterPro" id="IPR001932">
    <property type="entry name" value="PPM-type_phosphatase-like_dom"/>
</dbReference>
<evidence type="ECO:0000259" key="2">
    <source>
        <dbReference type="SMART" id="SM00331"/>
    </source>
</evidence>
<dbReference type="InterPro" id="IPR052016">
    <property type="entry name" value="Bact_Sigma-Reg"/>
</dbReference>
<dbReference type="KEGG" id="tpla:ElP_35520"/>
<reference evidence="3 4" key="1">
    <citation type="submission" date="2019-02" db="EMBL/GenBank/DDBJ databases">
        <title>Deep-cultivation of Planctomycetes and their phenomic and genomic characterization uncovers novel biology.</title>
        <authorList>
            <person name="Wiegand S."/>
            <person name="Jogler M."/>
            <person name="Boedeker C."/>
            <person name="Pinto D."/>
            <person name="Vollmers J."/>
            <person name="Rivas-Marin E."/>
            <person name="Kohn T."/>
            <person name="Peeters S.H."/>
            <person name="Heuer A."/>
            <person name="Rast P."/>
            <person name="Oberbeckmann S."/>
            <person name="Bunk B."/>
            <person name="Jeske O."/>
            <person name="Meyerdierks A."/>
            <person name="Storesund J.E."/>
            <person name="Kallscheuer N."/>
            <person name="Luecker S."/>
            <person name="Lage O.M."/>
            <person name="Pohl T."/>
            <person name="Merkel B.J."/>
            <person name="Hornburger P."/>
            <person name="Mueller R.-W."/>
            <person name="Bruemmer F."/>
            <person name="Labrenz M."/>
            <person name="Spormann A.M."/>
            <person name="Op den Camp H."/>
            <person name="Overmann J."/>
            <person name="Amann R."/>
            <person name="Jetten M.S.M."/>
            <person name="Mascher T."/>
            <person name="Medema M.H."/>
            <person name="Devos D.P."/>
            <person name="Kaster A.-K."/>
            <person name="Ovreas L."/>
            <person name="Rohde M."/>
            <person name="Galperin M.Y."/>
            <person name="Jogler C."/>
        </authorList>
    </citation>
    <scope>NUCLEOTIDE SEQUENCE [LARGE SCALE GENOMIC DNA]</scope>
    <source>
        <strain evidence="3 4">ElP</strain>
    </source>
</reference>
<keyword evidence="1" id="KW-0378">Hydrolase</keyword>
<gene>
    <name evidence="3" type="ORF">ElP_35520</name>
</gene>
<protein>
    <submittedName>
        <fullName evidence="3">Stage II sporulation protein E (SpoIIE)</fullName>
    </submittedName>
</protein>
<sequence>MHRMQCTEIWGGTRDHDDDLVSGGVTASLYSRAADGGTGGDIYYVTVCHMDLLTRIALADVTGHGRAVEGTSRWMYETLVAWINRPDSNEVLERLNRLACGEDARAMTTAAIVSFYKADSNLYLSYAGHPPILIRRREAGRWEPANLLARPGPRNLPLGVMAEAPYDQQVMPLTSGNRLFLYTDGVLEARDGRGGLFGAERLLAVLDGVGDGGLPDIKAAVLEGLRRHAGDDLSHDDVTFMAVEIR</sequence>
<dbReference type="Proteomes" id="UP000317835">
    <property type="component" value="Chromosome"/>
</dbReference>
<feature type="domain" description="PPM-type phosphatase" evidence="2">
    <location>
        <begin position="16"/>
        <end position="245"/>
    </location>
</feature>
<dbReference type="Pfam" id="PF07228">
    <property type="entry name" value="SpoIIE"/>
    <property type="match status" value="1"/>
</dbReference>
<evidence type="ECO:0000313" key="3">
    <source>
        <dbReference type="EMBL" id="QDV35648.1"/>
    </source>
</evidence>
<dbReference type="AlphaFoldDB" id="A0A518H4A2"/>
<evidence type="ECO:0000256" key="1">
    <source>
        <dbReference type="ARBA" id="ARBA00022801"/>
    </source>
</evidence>
<proteinExistence type="predicted"/>
<dbReference type="EMBL" id="CP036426">
    <property type="protein sequence ID" value="QDV35648.1"/>
    <property type="molecule type" value="Genomic_DNA"/>
</dbReference>
<dbReference type="PANTHER" id="PTHR43156:SF2">
    <property type="entry name" value="STAGE II SPORULATION PROTEIN E"/>
    <property type="match status" value="1"/>
</dbReference>
<organism evidence="3 4">
    <name type="scientific">Tautonia plasticadhaerens</name>
    <dbReference type="NCBI Taxonomy" id="2527974"/>
    <lineage>
        <taxon>Bacteria</taxon>
        <taxon>Pseudomonadati</taxon>
        <taxon>Planctomycetota</taxon>
        <taxon>Planctomycetia</taxon>
        <taxon>Isosphaerales</taxon>
        <taxon>Isosphaeraceae</taxon>
        <taxon>Tautonia</taxon>
    </lineage>
</organism>
<accession>A0A518H4A2</accession>
<dbReference type="GO" id="GO:0016791">
    <property type="term" value="F:phosphatase activity"/>
    <property type="evidence" value="ECO:0007669"/>
    <property type="project" value="TreeGrafter"/>
</dbReference>
<dbReference type="InterPro" id="IPR036457">
    <property type="entry name" value="PPM-type-like_dom_sf"/>
</dbReference>
<keyword evidence="4" id="KW-1185">Reference proteome</keyword>
<dbReference type="PANTHER" id="PTHR43156">
    <property type="entry name" value="STAGE II SPORULATION PROTEIN E-RELATED"/>
    <property type="match status" value="1"/>
</dbReference>
<dbReference type="OrthoDB" id="9811749at2"/>
<name>A0A518H4A2_9BACT</name>
<evidence type="ECO:0000313" key="4">
    <source>
        <dbReference type="Proteomes" id="UP000317835"/>
    </source>
</evidence>
<dbReference type="Gene3D" id="3.60.40.10">
    <property type="entry name" value="PPM-type phosphatase domain"/>
    <property type="match status" value="1"/>
</dbReference>